<feature type="transmembrane region" description="Helical" evidence="5">
    <location>
        <begin position="84"/>
        <end position="103"/>
    </location>
</feature>
<dbReference type="STRING" id="407022.SAMN05661044_03577"/>
<sequence length="142" mass="16020">MLSHHVTHKGEKRHPLWLEITRIVLSIVILWKGLEFVANIHKFTDLMMNSSIPVAIMISVLVHLIIVAHILGAIALFTGTYVRLACVLQMPVIIMALVFKNLADSILNPYAAVWVSVAILFALVLVLLRDKHDAMDKERDKH</sequence>
<dbReference type="Proteomes" id="UP000199421">
    <property type="component" value="Unassembled WGS sequence"/>
</dbReference>
<feature type="transmembrane region" description="Helical" evidence="5">
    <location>
        <begin position="109"/>
        <end position="128"/>
    </location>
</feature>
<dbReference type="RefSeq" id="WP_093326859.1">
    <property type="nucleotide sequence ID" value="NZ_FOAF01000004.1"/>
</dbReference>
<name>A0A1H7TKV6_OLID1</name>
<evidence type="ECO:0000313" key="6">
    <source>
        <dbReference type="EMBL" id="SEL85431.1"/>
    </source>
</evidence>
<feature type="transmembrane region" description="Helical" evidence="5">
    <location>
        <begin position="16"/>
        <end position="34"/>
    </location>
</feature>
<protein>
    <submittedName>
        <fullName evidence="6">DoxX protein</fullName>
    </submittedName>
</protein>
<dbReference type="Pfam" id="PF07681">
    <property type="entry name" value="DoxX"/>
    <property type="match status" value="1"/>
</dbReference>
<evidence type="ECO:0000256" key="1">
    <source>
        <dbReference type="ARBA" id="ARBA00004141"/>
    </source>
</evidence>
<evidence type="ECO:0000256" key="5">
    <source>
        <dbReference type="SAM" id="Phobius"/>
    </source>
</evidence>
<reference evidence="7" key="1">
    <citation type="submission" date="2016-10" db="EMBL/GenBank/DDBJ databases">
        <authorList>
            <person name="Varghese N."/>
            <person name="Submissions S."/>
        </authorList>
    </citation>
    <scope>NUCLEOTIDE SEQUENCE [LARGE SCALE GENOMIC DNA]</scope>
    <source>
        <strain evidence="7">DSM 18733</strain>
    </source>
</reference>
<dbReference type="AlphaFoldDB" id="A0A1H7TKV6"/>
<comment type="subcellular location">
    <subcellularLocation>
        <location evidence="1">Membrane</location>
        <topology evidence="1">Multi-pass membrane protein</topology>
    </subcellularLocation>
</comment>
<evidence type="ECO:0000256" key="2">
    <source>
        <dbReference type="ARBA" id="ARBA00022692"/>
    </source>
</evidence>
<keyword evidence="3 5" id="KW-1133">Transmembrane helix</keyword>
<evidence type="ECO:0000313" key="7">
    <source>
        <dbReference type="Proteomes" id="UP000199421"/>
    </source>
</evidence>
<feature type="transmembrane region" description="Helical" evidence="5">
    <location>
        <begin position="54"/>
        <end position="77"/>
    </location>
</feature>
<accession>A0A1H7TKV6</accession>
<evidence type="ECO:0000256" key="4">
    <source>
        <dbReference type="ARBA" id="ARBA00023136"/>
    </source>
</evidence>
<keyword evidence="4 5" id="KW-0472">Membrane</keyword>
<keyword evidence="2 5" id="KW-0812">Transmembrane</keyword>
<dbReference type="InterPro" id="IPR032808">
    <property type="entry name" value="DoxX"/>
</dbReference>
<proteinExistence type="predicted"/>
<keyword evidence="7" id="KW-1185">Reference proteome</keyword>
<gene>
    <name evidence="6" type="ORF">SAMN05661044_03577</name>
</gene>
<evidence type="ECO:0000256" key="3">
    <source>
        <dbReference type="ARBA" id="ARBA00022989"/>
    </source>
</evidence>
<dbReference type="GO" id="GO:0016020">
    <property type="term" value="C:membrane"/>
    <property type="evidence" value="ECO:0007669"/>
    <property type="project" value="UniProtKB-SubCell"/>
</dbReference>
<organism evidence="6 7">
    <name type="scientific">Olivibacter domesticus</name>
    <name type="common">Pseudosphingobacterium domesticum</name>
    <dbReference type="NCBI Taxonomy" id="407022"/>
    <lineage>
        <taxon>Bacteria</taxon>
        <taxon>Pseudomonadati</taxon>
        <taxon>Bacteroidota</taxon>
        <taxon>Sphingobacteriia</taxon>
        <taxon>Sphingobacteriales</taxon>
        <taxon>Sphingobacteriaceae</taxon>
        <taxon>Olivibacter</taxon>
    </lineage>
</organism>
<dbReference type="OrthoDB" id="680764at2"/>
<dbReference type="EMBL" id="FOAF01000004">
    <property type="protein sequence ID" value="SEL85431.1"/>
    <property type="molecule type" value="Genomic_DNA"/>
</dbReference>